<dbReference type="STRING" id="47428.A0A284SCE1"/>
<dbReference type="InterPro" id="IPR036388">
    <property type="entry name" value="WH-like_DNA-bd_sf"/>
</dbReference>
<keyword evidence="5 7" id="KW-0804">Transcription</keyword>
<dbReference type="SUPFAM" id="SSF46785">
    <property type="entry name" value="Winged helix' DNA-binding domain"/>
    <property type="match status" value="1"/>
</dbReference>
<dbReference type="InterPro" id="IPR055207">
    <property type="entry name" value="POLR3C_WHD"/>
</dbReference>
<organism evidence="9 10">
    <name type="scientific">Armillaria ostoyae</name>
    <name type="common">Armillaria root rot fungus</name>
    <dbReference type="NCBI Taxonomy" id="47428"/>
    <lineage>
        <taxon>Eukaryota</taxon>
        <taxon>Fungi</taxon>
        <taxon>Dikarya</taxon>
        <taxon>Basidiomycota</taxon>
        <taxon>Agaricomycotina</taxon>
        <taxon>Agaricomycetes</taxon>
        <taxon>Agaricomycetidae</taxon>
        <taxon>Agaricales</taxon>
        <taxon>Marasmiineae</taxon>
        <taxon>Physalacriaceae</taxon>
        <taxon>Armillaria</taxon>
    </lineage>
</organism>
<comment type="subunit">
    <text evidence="2 7">Component of the RNA polymerase III (Pol III) complex consisting of 17 subunits.</text>
</comment>
<accession>A0A284SCE1</accession>
<reference evidence="10" key="1">
    <citation type="journal article" date="2017" name="Nat. Ecol. Evol.">
        <title>Genome expansion and lineage-specific genetic innovations in the forest pathogenic fungi Armillaria.</title>
        <authorList>
            <person name="Sipos G."/>
            <person name="Prasanna A.N."/>
            <person name="Walter M.C."/>
            <person name="O'Connor E."/>
            <person name="Balint B."/>
            <person name="Krizsan K."/>
            <person name="Kiss B."/>
            <person name="Hess J."/>
            <person name="Varga T."/>
            <person name="Slot J."/>
            <person name="Riley R."/>
            <person name="Boka B."/>
            <person name="Rigling D."/>
            <person name="Barry K."/>
            <person name="Lee J."/>
            <person name="Mihaltcheva S."/>
            <person name="LaButti K."/>
            <person name="Lipzen A."/>
            <person name="Waldron R."/>
            <person name="Moloney N.M."/>
            <person name="Sperisen C."/>
            <person name="Kredics L."/>
            <person name="Vagvoelgyi C."/>
            <person name="Patrignani A."/>
            <person name="Fitzpatrick D."/>
            <person name="Nagy I."/>
            <person name="Doyle S."/>
            <person name="Anderson J.B."/>
            <person name="Grigoriev I.V."/>
            <person name="Gueldener U."/>
            <person name="Muensterkoetter M."/>
            <person name="Nagy L.G."/>
        </authorList>
    </citation>
    <scope>NUCLEOTIDE SEQUENCE [LARGE SCALE GENOMIC DNA]</scope>
    <source>
        <strain evidence="10">C18/9</strain>
    </source>
</reference>
<dbReference type="EMBL" id="FUEG01000065">
    <property type="protein sequence ID" value="SJL18665.1"/>
    <property type="molecule type" value="Genomic_DNA"/>
</dbReference>
<dbReference type="OrthoDB" id="272392at2759"/>
<evidence type="ECO:0000256" key="4">
    <source>
        <dbReference type="ARBA" id="ARBA00022478"/>
    </source>
</evidence>
<keyword evidence="4 7" id="KW-0240">DNA-directed RNA polymerase</keyword>
<keyword evidence="10" id="KW-1185">Reference proteome</keyword>
<dbReference type="AlphaFoldDB" id="A0A284SCE1"/>
<dbReference type="Pfam" id="PF22536">
    <property type="entry name" value="WHD_POLR3C"/>
    <property type="match status" value="1"/>
</dbReference>
<proteinExistence type="inferred from homology"/>
<sequence length="167" mass="18883">MTCIKEYLGIMLNVDNPTTVGKASSFVSYDSQKMYVEFDLIANQLCRNVLEAVTRARHGTEGVRIVRLLLETGKMGEKQISKVVMMAPKDVRPLLSALAADSLVSTHEVPRSADRAPSTTFYLWHVDLVKAYSMILAQLYKTLYNIGMRREAEKEEPMLKAVLQKRE</sequence>
<evidence type="ECO:0000313" key="10">
    <source>
        <dbReference type="Proteomes" id="UP000219338"/>
    </source>
</evidence>
<dbReference type="InterPro" id="IPR017919">
    <property type="entry name" value="TFIIE/TFIIEa_HTH"/>
</dbReference>
<evidence type="ECO:0000256" key="7">
    <source>
        <dbReference type="RuleBase" id="RU367076"/>
    </source>
</evidence>
<evidence type="ECO:0000256" key="2">
    <source>
        <dbReference type="ARBA" id="ARBA00011206"/>
    </source>
</evidence>
<evidence type="ECO:0000313" key="9">
    <source>
        <dbReference type="EMBL" id="SJL18665.1"/>
    </source>
</evidence>
<gene>
    <name evidence="9" type="ORF">ARMOST_22262</name>
</gene>
<name>A0A284SCE1_ARMOS</name>
<evidence type="ECO:0000256" key="1">
    <source>
        <dbReference type="ARBA" id="ARBA00004123"/>
    </source>
</evidence>
<comment type="function">
    <text evidence="7">DNA-dependent RNA polymerase catalyzes the transcription of DNA into RNA using the four ribonucleoside triphosphates as substrates. Specific core component of RNA polymerase III which synthesizes small RNAs, such as 5S rRNA and tRNAs.</text>
</comment>
<dbReference type="GO" id="GO:0005666">
    <property type="term" value="C:RNA polymerase III complex"/>
    <property type="evidence" value="ECO:0007669"/>
    <property type="project" value="UniProtKB-UniRule"/>
</dbReference>
<evidence type="ECO:0000259" key="8">
    <source>
        <dbReference type="PROSITE" id="PS51344"/>
    </source>
</evidence>
<dbReference type="PANTHER" id="PTHR12949">
    <property type="entry name" value="RNA POLYMERASE III DNA DIRECTED -RELATED"/>
    <property type="match status" value="1"/>
</dbReference>
<dbReference type="InterPro" id="IPR039748">
    <property type="entry name" value="RPC3"/>
</dbReference>
<keyword evidence="6 7" id="KW-0539">Nucleus</keyword>
<comment type="subcellular location">
    <subcellularLocation>
        <location evidence="1 7">Nucleus</location>
    </subcellularLocation>
</comment>
<dbReference type="PANTHER" id="PTHR12949:SF0">
    <property type="entry name" value="DNA-DIRECTED RNA POLYMERASE III SUBUNIT RPC3"/>
    <property type="match status" value="1"/>
</dbReference>
<dbReference type="Proteomes" id="UP000219338">
    <property type="component" value="Unassembled WGS sequence"/>
</dbReference>
<dbReference type="Gene3D" id="1.10.10.10">
    <property type="entry name" value="Winged helix-like DNA-binding domain superfamily/Winged helix DNA-binding domain"/>
    <property type="match status" value="1"/>
</dbReference>
<evidence type="ECO:0000256" key="6">
    <source>
        <dbReference type="ARBA" id="ARBA00023242"/>
    </source>
</evidence>
<comment type="similarity">
    <text evidence="7">Belongs to the RNA polymerase beta chain family.</text>
</comment>
<dbReference type="GO" id="GO:0003697">
    <property type="term" value="F:single-stranded DNA binding"/>
    <property type="evidence" value="ECO:0007669"/>
    <property type="project" value="UniProtKB-UniRule"/>
</dbReference>
<dbReference type="InterPro" id="IPR036390">
    <property type="entry name" value="WH_DNA-bd_sf"/>
</dbReference>
<feature type="domain" description="HTH TFE/IIEalpha-type" evidence="8">
    <location>
        <begin position="46"/>
        <end position="132"/>
    </location>
</feature>
<dbReference type="PROSITE" id="PS51344">
    <property type="entry name" value="HTH_TFE_IIE"/>
    <property type="match status" value="1"/>
</dbReference>
<evidence type="ECO:0000256" key="5">
    <source>
        <dbReference type="ARBA" id="ARBA00023163"/>
    </source>
</evidence>
<protein>
    <recommendedName>
        <fullName evidence="3 7">DNA-directed RNA polymerase III subunit RPC3</fullName>
        <shortName evidence="7">RNA polymerase III subunit C3</shortName>
    </recommendedName>
</protein>
<evidence type="ECO:0000256" key="3">
    <source>
        <dbReference type="ARBA" id="ARBA00016689"/>
    </source>
</evidence>